<dbReference type="Gene3D" id="3.40.50.300">
    <property type="entry name" value="P-loop containing nucleotide triphosphate hydrolases"/>
    <property type="match status" value="1"/>
</dbReference>
<dbReference type="RefSeq" id="WP_052811894.1">
    <property type="nucleotide sequence ID" value="NZ_BJOA01000186.1"/>
</dbReference>
<proteinExistence type="predicted"/>
<name>A0A1G9AI38_ANEMI</name>
<dbReference type="EMBL" id="FNED01000046">
    <property type="protein sequence ID" value="SDK26185.1"/>
    <property type="molecule type" value="Genomic_DNA"/>
</dbReference>
<evidence type="ECO:0000313" key="3">
    <source>
        <dbReference type="Proteomes" id="UP000182836"/>
    </source>
</evidence>
<evidence type="ECO:0000256" key="1">
    <source>
        <dbReference type="SAM" id="MobiDB-lite"/>
    </source>
</evidence>
<feature type="compositionally biased region" description="Basic and acidic residues" evidence="1">
    <location>
        <begin position="555"/>
        <end position="574"/>
    </location>
</feature>
<organism evidence="2 3">
    <name type="scientific">Aneurinibacillus migulanus</name>
    <name type="common">Bacillus migulanus</name>
    <dbReference type="NCBI Taxonomy" id="47500"/>
    <lineage>
        <taxon>Bacteria</taxon>
        <taxon>Bacillati</taxon>
        <taxon>Bacillota</taxon>
        <taxon>Bacilli</taxon>
        <taxon>Bacillales</taxon>
        <taxon>Paenibacillaceae</taxon>
        <taxon>Aneurinibacillus group</taxon>
        <taxon>Aneurinibacillus</taxon>
    </lineage>
</organism>
<dbReference type="InterPro" id="IPR027417">
    <property type="entry name" value="P-loop_NTPase"/>
</dbReference>
<dbReference type="AlphaFoldDB" id="A0A1G9AI38"/>
<accession>A0A1G9AI38</accession>
<dbReference type="Gene3D" id="3.30.420.240">
    <property type="match status" value="1"/>
</dbReference>
<gene>
    <name evidence="2" type="ORF">SAMN04487909_14613</name>
</gene>
<dbReference type="OrthoDB" id="9768556at2"/>
<sequence length="580" mass="67230">MIEIAHEIKEKIRRFAKKRGREKALQLIDIIEDFEQFCARCLRIKTKEGGIVPLILNDAQKKLVETVFKQLLKGKPVRIIILKARQMGFSTTAEAIVYYFSSLTEARNSKIVAHDNAAASNLYDMFKTYYENVPGVVRPMRKYDNAKKMTFENPTKDRAAKRKKPGLNSKITVESAQAPTMGRSDTIHYLHISELAHWPESKKQKHLLALNQALSDAPGTICIIESTANGIGEPYHRQWEEAVNGQSSYIPLFFAWHEFPSYRMDFENKEELHAFIESMDATEKELQQRFNLTAEQLKWRRRTIIDKCNNDVKQFQQEYPSFPEEAFLVSGRPIFNQEQIQHDILHAPDPIRKDFDDRLWIWEEPQPGEKYEIGSDVAEGLDEDENDASTAVVFKRRTGEIVATLQCWEEPFDHARLLDKLGRMYNNAKLAPERNNHGHAVLLALMEIFRYPNLYTHRDYDQKGNLLEKEGFPTTQKTRPQIVEDYRTAYKDGLIKIPCRRLLGEMRTFVKRRGKAQHQEGCRDDILLAAMIGWFIRGVALESEPIVPGGLHNTPKHDFDKESGRDEYDDDRSRYRGPSL</sequence>
<protein>
    <recommendedName>
        <fullName evidence="4">Terminase large subunit gp17-like C-terminal domain-containing protein</fullName>
    </recommendedName>
</protein>
<feature type="region of interest" description="Disordered" evidence="1">
    <location>
        <begin position="550"/>
        <end position="580"/>
    </location>
</feature>
<evidence type="ECO:0008006" key="4">
    <source>
        <dbReference type="Google" id="ProtNLM"/>
    </source>
</evidence>
<evidence type="ECO:0000313" key="2">
    <source>
        <dbReference type="EMBL" id="SDK26185.1"/>
    </source>
</evidence>
<reference evidence="2 3" key="1">
    <citation type="submission" date="2016-10" db="EMBL/GenBank/DDBJ databases">
        <authorList>
            <person name="de Groot N.N."/>
        </authorList>
    </citation>
    <scope>NUCLEOTIDE SEQUENCE [LARGE SCALE GENOMIC DNA]</scope>
    <source>
        <strain evidence="2 3">DSM 2895</strain>
    </source>
</reference>
<dbReference type="Proteomes" id="UP000182836">
    <property type="component" value="Unassembled WGS sequence"/>
</dbReference>
<dbReference type="GeneID" id="42305635"/>